<feature type="transmembrane region" description="Helical" evidence="2">
    <location>
        <begin position="6"/>
        <end position="30"/>
    </location>
</feature>
<name>A0ABT0RLE6_9SPHN</name>
<organism evidence="3 4">
    <name type="scientific">Sphingomonas alba</name>
    <dbReference type="NCBI Taxonomy" id="2908208"/>
    <lineage>
        <taxon>Bacteria</taxon>
        <taxon>Pseudomonadati</taxon>
        <taxon>Pseudomonadota</taxon>
        <taxon>Alphaproteobacteria</taxon>
        <taxon>Sphingomonadales</taxon>
        <taxon>Sphingomonadaceae</taxon>
        <taxon>Sphingomonas</taxon>
    </lineage>
</organism>
<dbReference type="PROSITE" id="PS51257">
    <property type="entry name" value="PROKAR_LIPOPROTEIN"/>
    <property type="match status" value="1"/>
</dbReference>
<reference evidence="3" key="1">
    <citation type="submission" date="2022-05" db="EMBL/GenBank/DDBJ databases">
        <authorList>
            <person name="Jo J.-H."/>
            <person name="Im W.-T."/>
        </authorList>
    </citation>
    <scope>NUCLEOTIDE SEQUENCE</scope>
    <source>
        <strain evidence="3">SE158</strain>
    </source>
</reference>
<evidence type="ECO:0000313" key="3">
    <source>
        <dbReference type="EMBL" id="MCL6683355.1"/>
    </source>
</evidence>
<comment type="caution">
    <text evidence="3">The sequence shown here is derived from an EMBL/GenBank/DDBJ whole genome shotgun (WGS) entry which is preliminary data.</text>
</comment>
<dbReference type="RefSeq" id="WP_249847281.1">
    <property type="nucleotide sequence ID" value="NZ_JAMGBD010000001.1"/>
</dbReference>
<proteinExistence type="predicted"/>
<keyword evidence="2" id="KW-0472">Membrane</keyword>
<keyword evidence="2" id="KW-0812">Transmembrane</keyword>
<dbReference type="EMBL" id="JAMGBD010000001">
    <property type="protein sequence ID" value="MCL6683355.1"/>
    <property type="molecule type" value="Genomic_DNA"/>
</dbReference>
<evidence type="ECO:0000256" key="2">
    <source>
        <dbReference type="SAM" id="Phobius"/>
    </source>
</evidence>
<feature type="compositionally biased region" description="Low complexity" evidence="1">
    <location>
        <begin position="183"/>
        <end position="209"/>
    </location>
</feature>
<accession>A0ABT0RLE6</accession>
<keyword evidence="2" id="KW-1133">Transmembrane helix</keyword>
<sequence>MSAHGFKSVFMAASVVGAALGCYLVSLNVASERAKLERVEGKIVLAQQDIRVLQTEIGTRGRLAQLERWNARFIRLSAPSADQFVDGGFQLAALVKPDKHPAIDAPVVLASAPAPEAPVRPVVISDADDTPPPAVAKHPDAADMLHTASYEKPAPVAVKPALPPVEKRPVKSVATVTAKPAKSATADPLAPLPTAASSAKGGASKPVSAKPKDITSAR</sequence>
<evidence type="ECO:0000313" key="4">
    <source>
        <dbReference type="Proteomes" id="UP001165363"/>
    </source>
</evidence>
<evidence type="ECO:0000256" key="1">
    <source>
        <dbReference type="SAM" id="MobiDB-lite"/>
    </source>
</evidence>
<feature type="region of interest" description="Disordered" evidence="1">
    <location>
        <begin position="161"/>
        <end position="218"/>
    </location>
</feature>
<gene>
    <name evidence="3" type="ORF">LZ536_05485</name>
</gene>
<protein>
    <submittedName>
        <fullName evidence="3">Uncharacterized protein</fullName>
    </submittedName>
</protein>
<dbReference type="Proteomes" id="UP001165363">
    <property type="component" value="Unassembled WGS sequence"/>
</dbReference>
<keyword evidence="4" id="KW-1185">Reference proteome</keyword>